<keyword evidence="9" id="KW-1185">Reference proteome</keyword>
<dbReference type="GO" id="GO:0016020">
    <property type="term" value="C:membrane"/>
    <property type="evidence" value="ECO:0007669"/>
    <property type="project" value="UniProtKB-SubCell"/>
</dbReference>
<keyword evidence="4 6" id="KW-1133">Transmembrane helix</keyword>
<comment type="subcellular location">
    <subcellularLocation>
        <location evidence="1">Membrane</location>
        <topology evidence="1">Multi-pass membrane protein</topology>
    </subcellularLocation>
</comment>
<feature type="domain" description="ResB-like" evidence="7">
    <location>
        <begin position="336"/>
        <end position="425"/>
    </location>
</feature>
<protein>
    <submittedName>
        <fullName evidence="8">Cytochrome c biogenesis protein</fullName>
    </submittedName>
</protein>
<evidence type="ECO:0000256" key="6">
    <source>
        <dbReference type="SAM" id="Phobius"/>
    </source>
</evidence>
<feature type="transmembrane region" description="Helical" evidence="6">
    <location>
        <begin position="12"/>
        <end position="34"/>
    </location>
</feature>
<feature type="transmembrane region" description="Helical" evidence="6">
    <location>
        <begin position="162"/>
        <end position="183"/>
    </location>
</feature>
<sequence>MNNRSQVWKFFSSVQLAIFTLSAISLTSIIGTIVPQDRSFAFYVEEYGEVTARFFQVLDIPDMYTSWWFLTLLGLLSANLIVCSIDRFPLAWKQVTLDQTSLSKDRLEKMAYTHVIRNASSTLATTLENALKKGGWKIAKKETKDGVITAAQKYGWSRTGVYIVHASILVIFAGAIVGHFFGFKGSVLIPETKDTDKVYASKTQAPLALGFTVRCDKFDIEFYDNGMPKEYTSRLTVLENGKEVLVKDIEVNHPLQYRGMTFYQSSYEGYRDFLITLTSTTDKSTKTFIAPFQQQIKWEGKDITMGIVNAEALRDRVVRMKVWIKSSQNQPITIMVDPQKPYSLEENGLPYTVSVKQMYATGLQVAKDPGVVLVYIGCFLMMVGLYIAFFMSHRRIWILTSTGESTDLLIAGTTNKNKLGFEKTFTELLQSITNTNG</sequence>
<evidence type="ECO:0000256" key="1">
    <source>
        <dbReference type="ARBA" id="ARBA00004141"/>
    </source>
</evidence>
<dbReference type="STRING" id="1121416.SAMN02745220_01151"/>
<keyword evidence="5 6" id="KW-0472">Membrane</keyword>
<evidence type="ECO:0000259" key="7">
    <source>
        <dbReference type="Pfam" id="PF05140"/>
    </source>
</evidence>
<dbReference type="AlphaFoldDB" id="A0A1M7Y1K0"/>
<accession>A0A1M7Y1K0</accession>
<dbReference type="InterPro" id="IPR023494">
    <property type="entry name" value="Cyt_c_bgen_Ccs1/CcsB/ResB"/>
</dbReference>
<dbReference type="Proteomes" id="UP000184603">
    <property type="component" value="Unassembled WGS sequence"/>
</dbReference>
<name>A0A1M7Y1K0_9BACT</name>
<dbReference type="RefSeq" id="WP_073612496.1">
    <property type="nucleotide sequence ID" value="NZ_FRFE01000004.1"/>
</dbReference>
<dbReference type="PANTHER" id="PTHR31566:SF0">
    <property type="entry name" value="CYTOCHROME C BIOGENESIS PROTEIN CCS1, CHLOROPLASTIC"/>
    <property type="match status" value="1"/>
</dbReference>
<evidence type="ECO:0000313" key="9">
    <source>
        <dbReference type="Proteomes" id="UP000184603"/>
    </source>
</evidence>
<feature type="transmembrane region" description="Helical" evidence="6">
    <location>
        <begin position="67"/>
        <end position="85"/>
    </location>
</feature>
<dbReference type="EMBL" id="FRFE01000004">
    <property type="protein sequence ID" value="SHO45614.1"/>
    <property type="molecule type" value="Genomic_DNA"/>
</dbReference>
<feature type="transmembrane region" description="Helical" evidence="6">
    <location>
        <begin position="372"/>
        <end position="391"/>
    </location>
</feature>
<evidence type="ECO:0000256" key="4">
    <source>
        <dbReference type="ARBA" id="ARBA00022989"/>
    </source>
</evidence>
<dbReference type="InterPro" id="IPR007816">
    <property type="entry name" value="ResB-like_domain"/>
</dbReference>
<gene>
    <name evidence="8" type="ORF">SAMN02745220_01151</name>
</gene>
<organism evidence="8 9">
    <name type="scientific">Desulfopila aestuarii DSM 18488</name>
    <dbReference type="NCBI Taxonomy" id="1121416"/>
    <lineage>
        <taxon>Bacteria</taxon>
        <taxon>Pseudomonadati</taxon>
        <taxon>Thermodesulfobacteriota</taxon>
        <taxon>Desulfobulbia</taxon>
        <taxon>Desulfobulbales</taxon>
        <taxon>Desulfocapsaceae</taxon>
        <taxon>Desulfopila</taxon>
    </lineage>
</organism>
<reference evidence="8 9" key="1">
    <citation type="submission" date="2016-12" db="EMBL/GenBank/DDBJ databases">
        <authorList>
            <person name="Song W.-J."/>
            <person name="Kurnit D.M."/>
        </authorList>
    </citation>
    <scope>NUCLEOTIDE SEQUENCE [LARGE SCALE GENOMIC DNA]</scope>
    <source>
        <strain evidence="8 9">DSM 18488</strain>
    </source>
</reference>
<feature type="domain" description="ResB-like" evidence="7">
    <location>
        <begin position="14"/>
        <end position="290"/>
    </location>
</feature>
<dbReference type="PANTHER" id="PTHR31566">
    <property type="entry name" value="CYTOCHROME C BIOGENESIS PROTEIN CCS1, CHLOROPLASTIC"/>
    <property type="match status" value="1"/>
</dbReference>
<dbReference type="Pfam" id="PF05140">
    <property type="entry name" value="ResB"/>
    <property type="match status" value="2"/>
</dbReference>
<evidence type="ECO:0000256" key="5">
    <source>
        <dbReference type="ARBA" id="ARBA00023136"/>
    </source>
</evidence>
<evidence type="ECO:0000256" key="3">
    <source>
        <dbReference type="ARBA" id="ARBA00022748"/>
    </source>
</evidence>
<dbReference type="GO" id="GO:0017004">
    <property type="term" value="P:cytochrome complex assembly"/>
    <property type="evidence" value="ECO:0007669"/>
    <property type="project" value="UniProtKB-KW"/>
</dbReference>
<keyword evidence="2 6" id="KW-0812">Transmembrane</keyword>
<evidence type="ECO:0000313" key="8">
    <source>
        <dbReference type="EMBL" id="SHO45614.1"/>
    </source>
</evidence>
<keyword evidence="3" id="KW-0201">Cytochrome c-type biogenesis</keyword>
<proteinExistence type="predicted"/>
<dbReference type="OrthoDB" id="9770923at2"/>
<evidence type="ECO:0000256" key="2">
    <source>
        <dbReference type="ARBA" id="ARBA00022692"/>
    </source>
</evidence>